<keyword evidence="4" id="KW-1185">Reference proteome</keyword>
<evidence type="ECO:0000313" key="3">
    <source>
        <dbReference type="EMBL" id="CAJ1397115.1"/>
    </source>
</evidence>
<dbReference type="InterPro" id="IPR027417">
    <property type="entry name" value="P-loop_NTPase"/>
</dbReference>
<protein>
    <recommendedName>
        <fullName evidence="5">DNA helicase</fullName>
    </recommendedName>
</protein>
<evidence type="ECO:0008006" key="5">
    <source>
        <dbReference type="Google" id="ProtNLM"/>
    </source>
</evidence>
<dbReference type="Gene3D" id="3.40.50.300">
    <property type="entry name" value="P-loop containing nucleotide triphosphate hydrolases"/>
    <property type="match status" value="2"/>
</dbReference>
<dbReference type="PANTHER" id="PTHR21529">
    <property type="entry name" value="MAMMARY TURMOR VIRUS RECEPTOR HOMOLOG 1, 2 MTVR1, 2"/>
    <property type="match status" value="1"/>
</dbReference>
<evidence type="ECO:0000256" key="2">
    <source>
        <dbReference type="SAM" id="MobiDB-lite"/>
    </source>
</evidence>
<reference evidence="3" key="1">
    <citation type="submission" date="2023-08" db="EMBL/GenBank/DDBJ databases">
        <authorList>
            <person name="Chen Y."/>
            <person name="Shah S."/>
            <person name="Dougan E. K."/>
            <person name="Thang M."/>
            <person name="Chan C."/>
        </authorList>
    </citation>
    <scope>NUCLEOTIDE SEQUENCE</scope>
</reference>
<feature type="region of interest" description="Disordered" evidence="2">
    <location>
        <begin position="638"/>
        <end position="667"/>
    </location>
</feature>
<dbReference type="SUPFAM" id="SSF52540">
    <property type="entry name" value="P-loop containing nucleoside triphosphate hydrolases"/>
    <property type="match status" value="1"/>
</dbReference>
<evidence type="ECO:0000256" key="1">
    <source>
        <dbReference type="SAM" id="Coils"/>
    </source>
</evidence>
<name>A0AA36N3D2_9DINO</name>
<dbReference type="AlphaFoldDB" id="A0AA36N3D2"/>
<gene>
    <name evidence="3" type="ORF">EVOR1521_LOCUS21198</name>
</gene>
<organism evidence="3 4">
    <name type="scientific">Effrenium voratum</name>
    <dbReference type="NCBI Taxonomy" id="2562239"/>
    <lineage>
        <taxon>Eukaryota</taxon>
        <taxon>Sar</taxon>
        <taxon>Alveolata</taxon>
        <taxon>Dinophyceae</taxon>
        <taxon>Suessiales</taxon>
        <taxon>Symbiodiniaceae</taxon>
        <taxon>Effrenium</taxon>
    </lineage>
</organism>
<proteinExistence type="predicted"/>
<feature type="coiled-coil region" evidence="1">
    <location>
        <begin position="37"/>
        <end position="78"/>
    </location>
</feature>
<dbReference type="InterPro" id="IPR039904">
    <property type="entry name" value="TRANK1"/>
</dbReference>
<sequence length="1265" mass="141498">MAMEILLRQFAWHLLQEAHSFHSQRLSAPLATEWLASHDLLEERSELVKLLRKLQERMREAEAKLEASEDVVEEVAAIATSLAFAQAIAAPKAVSRLCFSVEQTLAELQSRCQAKRQADQADGSLKASDFLQLSWEQKDAVEYPHSLFLQGRSGTGKTLVLVQRILLRREEKTPSQLFITKSHLLRDTVVQQLRAAGVPVIAGFGPWPPQTAVLCLSWNQLASHFGAAADCIRFQEFKNYIFPTLRRSCSGLSALSAKLVWTEFTCALRPFARWHWNGLDLEEYLKCDVSGQGVHLTPSDRRAVHRAFSVYTIMKEQASRKDEVDVAMNLQARLAQMAKVDEVFVDEVQDFAPAQLSVLLQMCSDPHGFTVAGDTCQTINPGSAFCFADIMNAHVKILEHQRREKNDAQLDCISGFQVLRYNYRCAPGIRGLANTVTGLLFTRFPRSCDHIEEIGETRTQVRPLLIQTGDACTASVIAGTGLLQFDAAIDASSAAILVPDDAVRDRLRARGCQVTTLTVSEAKGLEFDLVILVDLLGKSNYQQAIGELADENSEGSHLAMFAATADPGDVVLQHSDTFYKMVPAIHELKILYTAITRSRFGCAILEADAATAPWGRLLCHWIQQGAVEYLSDVSGYADRAEKGPQNPTSEDLPIDTGAVEETSESESETGVALPAMVAWLEAELEQRSGRLHRQARRSLREELDRLESSEERVDPSFCQDFFALHGMLIEPDFEWQTHRKLPQATTASLLARSQAAAAPGTEKALPSSTRDLADVPSLVVFMRQHFQEKPVEDLRIPLRELQGHAKQLLMHALDSPRERQQIFTQALDAARRSLSLAEMVLQVQLLNEGREQAPRQLWCPIKAAPSTAWRHQLAVLLQGASSRRCHLRRLRKVALWEQIFSFVDGGIALYDQVFLVAERVAEHDTTRHALLQVLVQCKAGLKWMTATQRIDLSRVKESLDERERLLSLHDLHSPWTIWFDAWQEAWQQRAGLVTYCAWTARAMYGACTCNRGEEQFKCCTCMQQEPISRKWARLVLRCFTRDALQRFQSFKMPGLQGKLQPLRTELGKKLCQVRKADFKCLLTKADQALGSAEEALQHQLAKIQSHHAQCAEAGRMFLFAGDVEHAAEATTEATTFVKDLLDLSKCYPILHRGPLRKVLASVASDFRLGSLRFPCGSGVQAALCWTFLSSGGDKHVSAWDAWRRAEEAFASLPDMYRAAVCAMQCQKWRQALTYVSASDDMQGVKRQLICLCASGIALQCQADMM</sequence>
<dbReference type="Proteomes" id="UP001178507">
    <property type="component" value="Unassembled WGS sequence"/>
</dbReference>
<accession>A0AA36N3D2</accession>
<evidence type="ECO:0000313" key="4">
    <source>
        <dbReference type="Proteomes" id="UP001178507"/>
    </source>
</evidence>
<dbReference type="EMBL" id="CAUJNA010003255">
    <property type="protein sequence ID" value="CAJ1397115.1"/>
    <property type="molecule type" value="Genomic_DNA"/>
</dbReference>
<keyword evidence="1" id="KW-0175">Coiled coil</keyword>
<dbReference type="PANTHER" id="PTHR21529:SF4">
    <property type="entry name" value="TPR AND ANKYRIN REPEAT-CONTAINING PROTEIN 1"/>
    <property type="match status" value="1"/>
</dbReference>
<comment type="caution">
    <text evidence="3">The sequence shown here is derived from an EMBL/GenBank/DDBJ whole genome shotgun (WGS) entry which is preliminary data.</text>
</comment>